<dbReference type="InterPro" id="IPR024079">
    <property type="entry name" value="MetalloPept_cat_dom_sf"/>
</dbReference>
<dbReference type="InterPro" id="IPR002870">
    <property type="entry name" value="Peptidase_M12B_N"/>
</dbReference>
<dbReference type="PROSITE" id="PS50215">
    <property type="entry name" value="ADAM_MEPRO"/>
    <property type="match status" value="3"/>
</dbReference>
<dbReference type="Gene3D" id="4.10.70.10">
    <property type="entry name" value="Disintegrin domain"/>
    <property type="match status" value="3"/>
</dbReference>
<dbReference type="InterPro" id="IPR000742">
    <property type="entry name" value="EGF"/>
</dbReference>
<dbReference type="InterPro" id="IPR018358">
    <property type="entry name" value="Disintegrin_CS"/>
</dbReference>
<feature type="disulfide bond" evidence="6">
    <location>
        <begin position="1848"/>
        <end position="1857"/>
    </location>
</feature>
<dbReference type="InterPro" id="IPR036436">
    <property type="entry name" value="Disintegrin_dom_sf"/>
</dbReference>
<dbReference type="InterPro" id="IPR001590">
    <property type="entry name" value="Peptidase_M12B"/>
</dbReference>
<dbReference type="PANTHER" id="PTHR11905:SF158">
    <property type="entry name" value="DISINTEGRIN AND METALLOPROTEINASE DOMAIN-CONTAINING PROTEIN 18"/>
    <property type="match status" value="1"/>
</dbReference>
<evidence type="ECO:0000259" key="11">
    <source>
        <dbReference type="PROSITE" id="PS50215"/>
    </source>
</evidence>
<dbReference type="Gene3D" id="3.40.390.10">
    <property type="entry name" value="Collagenase (Catalytic Domain)"/>
    <property type="match status" value="3"/>
</dbReference>
<dbReference type="PROSITE" id="PS50214">
    <property type="entry name" value="DISINTEGRIN_2"/>
    <property type="match status" value="3"/>
</dbReference>
<comment type="caution">
    <text evidence="6">Lacks conserved residue(s) required for the propagation of feature annotation.</text>
</comment>
<dbReference type="GO" id="GO:0006508">
    <property type="term" value="P:proteolysis"/>
    <property type="evidence" value="ECO:0007669"/>
    <property type="project" value="InterPro"/>
</dbReference>
<evidence type="ECO:0000256" key="6">
    <source>
        <dbReference type="PROSITE-ProRule" id="PRU00076"/>
    </source>
</evidence>
<dbReference type="InterPro" id="IPR006586">
    <property type="entry name" value="ADAM_Cys-rich"/>
</dbReference>
<dbReference type="OrthoDB" id="5951731at2759"/>
<feature type="disulfide bond" evidence="7">
    <location>
        <begin position="1546"/>
        <end position="1551"/>
    </location>
</feature>
<evidence type="ECO:0000256" key="3">
    <source>
        <dbReference type="ARBA" id="ARBA00022989"/>
    </source>
</evidence>
<feature type="transmembrane region" description="Helical" evidence="8">
    <location>
        <begin position="1871"/>
        <end position="1890"/>
    </location>
</feature>
<dbReference type="Pfam" id="PF01421">
    <property type="entry name" value="Reprolysin"/>
    <property type="match status" value="3"/>
</dbReference>
<dbReference type="GO" id="GO:0004222">
    <property type="term" value="F:metalloendopeptidase activity"/>
    <property type="evidence" value="ECO:0007669"/>
    <property type="project" value="InterPro"/>
</dbReference>
<feature type="domain" description="Disintegrin" evidence="10">
    <location>
        <begin position="929"/>
        <end position="1016"/>
    </location>
</feature>
<feature type="domain" description="EGF-like" evidence="9">
    <location>
        <begin position="1156"/>
        <end position="1190"/>
    </location>
</feature>
<dbReference type="CDD" id="cd04269">
    <property type="entry name" value="ZnMc_adamalysin_II_like"/>
    <property type="match status" value="3"/>
</dbReference>
<dbReference type="SMART" id="SM00050">
    <property type="entry name" value="DISIN"/>
    <property type="match status" value="3"/>
</dbReference>
<feature type="disulfide bond" evidence="7">
    <location>
        <begin position="220"/>
        <end position="300"/>
    </location>
</feature>
<feature type="domain" description="Peptidase M12B" evidence="11">
    <location>
        <begin position="1393"/>
        <end position="1590"/>
    </location>
</feature>
<dbReference type="FunFam" id="4.10.70.10:FF:000001">
    <property type="entry name" value="Disintegrin and metalloproteinase domain-containing protein 22"/>
    <property type="match status" value="3"/>
</dbReference>
<dbReference type="Pfam" id="PF00200">
    <property type="entry name" value="Disintegrin"/>
    <property type="match status" value="3"/>
</dbReference>
<feature type="domain" description="Peptidase M12B" evidence="11">
    <location>
        <begin position="112"/>
        <end position="305"/>
    </location>
</feature>
<feature type="disulfide bond" evidence="7">
    <location>
        <begin position="264"/>
        <end position="269"/>
    </location>
</feature>
<proteinExistence type="predicted"/>
<evidence type="ECO:0000256" key="8">
    <source>
        <dbReference type="SAM" id="Phobius"/>
    </source>
</evidence>
<feature type="domain" description="Disintegrin" evidence="10">
    <location>
        <begin position="315"/>
        <end position="402"/>
    </location>
</feature>
<keyword evidence="6" id="KW-0245">EGF-like domain</keyword>
<evidence type="ECO:0000256" key="7">
    <source>
        <dbReference type="PROSITE-ProRule" id="PRU00276"/>
    </source>
</evidence>
<evidence type="ECO:0000256" key="4">
    <source>
        <dbReference type="ARBA" id="ARBA00023136"/>
    </source>
</evidence>
<comment type="subcellular location">
    <subcellularLocation>
        <location evidence="1">Membrane</location>
        <topology evidence="1">Single-pass type I membrane protein</topology>
    </subcellularLocation>
</comment>
<keyword evidence="2 8" id="KW-0812">Transmembrane</keyword>
<gene>
    <name evidence="12" type="ORF">AV530_004568</name>
</gene>
<feature type="disulfide bond" evidence="7">
    <location>
        <begin position="876"/>
        <end position="881"/>
    </location>
</feature>
<feature type="transmembrane region" description="Helical" evidence="8">
    <location>
        <begin position="1314"/>
        <end position="1336"/>
    </location>
</feature>
<feature type="transmembrane region" description="Helical" evidence="8">
    <location>
        <begin position="1212"/>
        <end position="1232"/>
    </location>
</feature>
<dbReference type="Proteomes" id="UP000190648">
    <property type="component" value="Unassembled WGS sequence"/>
</dbReference>
<name>A0A1V4KHH0_PATFA</name>
<evidence type="ECO:0000313" key="13">
    <source>
        <dbReference type="Proteomes" id="UP000190648"/>
    </source>
</evidence>
<dbReference type="PROSITE" id="PS01186">
    <property type="entry name" value="EGF_2"/>
    <property type="match status" value="2"/>
</dbReference>
<dbReference type="GO" id="GO:0007339">
    <property type="term" value="P:binding of sperm to zona pellucida"/>
    <property type="evidence" value="ECO:0007669"/>
    <property type="project" value="TreeGrafter"/>
</dbReference>
<keyword evidence="3 8" id="KW-1133">Transmembrane helix</keyword>
<feature type="domain" description="EGF-like" evidence="9">
    <location>
        <begin position="1824"/>
        <end position="1858"/>
    </location>
</feature>
<dbReference type="SUPFAM" id="SSF57552">
    <property type="entry name" value="Blood coagulation inhibitor (disintegrin)"/>
    <property type="match status" value="3"/>
</dbReference>
<feature type="domain" description="Peptidase M12B" evidence="11">
    <location>
        <begin position="724"/>
        <end position="920"/>
    </location>
</feature>
<dbReference type="Pfam" id="PF08516">
    <property type="entry name" value="ADAM_CR"/>
    <property type="match status" value="3"/>
</dbReference>
<evidence type="ECO:0000259" key="9">
    <source>
        <dbReference type="PROSITE" id="PS50026"/>
    </source>
</evidence>
<evidence type="ECO:0000259" key="10">
    <source>
        <dbReference type="PROSITE" id="PS50214"/>
    </source>
</evidence>
<dbReference type="InterPro" id="IPR034027">
    <property type="entry name" value="Reprolysin_adamalysin"/>
</dbReference>
<sequence length="1949" mass="215320">MKIKGGCYYQGYIEGFPSSTVTLSVCSGLRYRTTTPCAAVGAAGRCRACPVANGQCRPAGRGLLQFENVTYGIEPLGYSPTFEHFVYRMRDENTAGSVFANSHPERGPGELNAEEMVQALPYVEYNHMGSDANAATQKIIQVFSLVNNMFSPLNVTVVLASLELWTENKIPTDGEPRELLGRFLRWKQSHLTVPSYDIAYLLVYRDQAVLEGSATPGRACQREAAGAVAVLQGAVTLESFSVLLAQMLGRSLGMAYDRSASCRCPGPICIMTPAALGAKAFSSCSIRDFEIFLKHSGGACLFSRPRLTGLAYRRAPVCGNGVVERGEQCDCGRNRACLKDNCCTRRCRFQPGVQCSSGLCCDKCQLKRQHTPCRPAADAQCDLPELCDGASASCPPDLYVQDGHDCERGTGYCYKGRCRSPDLQCQRLYGRASRSAPVACYEEFNSQRDRFGHCGYQPRTGFKPCRWRNLRCGKLICTYPYSSPFTSQAAAVSYAKVNKDLCVSLDYFYAPTRLDPLVIPPGTKCGYEKVCINNTCHPHAVLGYDCDSKTKCHGHGDAVSYVLSIEGKPYTIHLRQQFFLSDDFKVYSYDGKGSLRSDSPNIKGGCYYRGYIEGFPSSTVTLSVCSGLRYRTTTPCAAVGAAERCRACPVANGWCRPAGRGLLQFENVTYGIEPLGHSPVFEHFVYQVRDENVANAAFASSHPDKDPVGLATEEMDESHGDDEYEHLGEDDYVVIQKIAQVSSLLNSMFRYLNLTVTLSSMGVWMDNSTFKDMTAGHEALAWLLKWKRTSRVLKPHEMPYLLLRGASCENQVALRYRQQAAFVGAMVPGQACRREASGAVAVFQGAVTLESFSILLAQMLGRSLGIGYDRSPLCRCPAPLCVMSPQALHSSGAKAFSNCSVADFAQFLRHNRDCPFIRQVLPQLSYRGATVCGNGVVEPGEQCDCGTAESCLLDNCCTPQCTFKPGVKCSAGLCCEKCQFKRQHTPCRPAADAQCDLPELCDGASASCPPDLYVQDGHDCERGTGYCYKGRCRSPDLQCQRLYGRGAKNAPSACYEEVNSQQDRFGHCGNHPKSGYKPCSWPNLACGKLVCAYPSRIPFKRVKGAIIYAHVQEHLCVSFDFMRGPTVPDPLLVKDGTKCGPAEVCINGTCHPHSVLKYDCNAQEKCGGHGVCNNKKNCHCDPGWKPPYCKTRGSPIRGDGTKRSHLAMLRNGLLLGFAILCLTLSCSGIAIYKWRRWKNAKRGQQPDGVPLRTRTYIIHIEKKPRTVQLRQQVFLPEDFRIYTVGRGGLAKSELAHVKRDCFYEGSIEGSSVSLVALSACAGLSGLLQLVSVSYGIKPLEALADYQHLVYPMVKENLATQLFLHNSSLVWTGKVLLTSENTTENKQAVSSSSRYVEMHAVLDKLLYDYMGADKDAVTAKMVQLFSYLNSMFSHFNVTIVLSSLEFWTEDNKIPTTGSAEEMLQEFLQWKNVHRVLQLQDITFLFLYRNQSRYVGASSARKACVKNQAGGVALYHSTATLETFAVIVARLLGRSLGMAYEKTRGCRCAVAACVMQNRSELANGVKVFSNCSIKEFQRFVAAGEGQCLLNRPALDLMYKVPVCGNKVVEPGEACDCGSAEECQRDPCCTTGCKMRRGMQCVAGPCCRHCQFMKKGTLCRSSTEDECDLEEYCNGTSGECTPDLWVMDGHPCRRNTAFCYRGVCQTADKQCQDIFGRGAKDGPFDCYEEINSQRDRMGHCGSSESGYQRCEWKDLRCGKLVCEYPGSKPFTKEKATVIYMRVQNKLCVTLDYMKPLTERDPMLVKDGTICSTRKICQNQHCVPAAVLNNTCDTQNNCHDHGVCDNQGKCHCHPGWKPPMCQEKGHTRFKDLLRLWLPLIFCLFLPLAFLLVLLERRRREKLDLDKSRAKMLKWSQSMESCARGRCGTAEGTPPAPAQGKVSGTLCGGHWNHV</sequence>
<dbReference type="GO" id="GO:0007155">
    <property type="term" value="P:cell adhesion"/>
    <property type="evidence" value="ECO:0007669"/>
    <property type="project" value="TreeGrafter"/>
</dbReference>
<comment type="caution">
    <text evidence="12">The sequence shown here is derived from an EMBL/GenBank/DDBJ whole genome shotgun (WGS) entry which is preliminary data.</text>
</comment>
<organism evidence="12 13">
    <name type="scientific">Patagioenas fasciata monilis</name>
    <dbReference type="NCBI Taxonomy" id="372326"/>
    <lineage>
        <taxon>Eukaryota</taxon>
        <taxon>Metazoa</taxon>
        <taxon>Chordata</taxon>
        <taxon>Craniata</taxon>
        <taxon>Vertebrata</taxon>
        <taxon>Euteleostomi</taxon>
        <taxon>Archelosauria</taxon>
        <taxon>Archosauria</taxon>
        <taxon>Dinosauria</taxon>
        <taxon>Saurischia</taxon>
        <taxon>Theropoda</taxon>
        <taxon>Coelurosauria</taxon>
        <taxon>Aves</taxon>
        <taxon>Neognathae</taxon>
        <taxon>Neoaves</taxon>
        <taxon>Columbimorphae</taxon>
        <taxon>Columbiformes</taxon>
        <taxon>Columbidae</taxon>
        <taxon>Patagioenas</taxon>
    </lineage>
</organism>
<dbReference type="SMART" id="SM00181">
    <property type="entry name" value="EGF"/>
    <property type="match status" value="2"/>
</dbReference>
<dbReference type="InterPro" id="IPR001762">
    <property type="entry name" value="Disintegrin_dom"/>
</dbReference>
<keyword evidence="13" id="KW-1185">Reference proteome</keyword>
<reference evidence="12 13" key="1">
    <citation type="submission" date="2016-02" db="EMBL/GenBank/DDBJ databases">
        <title>Band-tailed pigeon sequencing and assembly.</title>
        <authorList>
            <person name="Soares A.E."/>
            <person name="Novak B.J."/>
            <person name="Rice E.S."/>
            <person name="O'Connell B."/>
            <person name="Chang D."/>
            <person name="Weber S."/>
            <person name="Shapiro B."/>
        </authorList>
    </citation>
    <scope>NUCLEOTIDE SEQUENCE [LARGE SCALE GENOMIC DNA]</scope>
    <source>
        <strain evidence="12">BTP2013</strain>
        <tissue evidence="12">Blood</tissue>
    </source>
</reference>
<accession>A0A1V4KHH0</accession>
<dbReference type="PROSITE" id="PS50026">
    <property type="entry name" value="EGF_3"/>
    <property type="match status" value="2"/>
</dbReference>
<dbReference type="GO" id="GO:0008584">
    <property type="term" value="P:male gonad development"/>
    <property type="evidence" value="ECO:0007669"/>
    <property type="project" value="TreeGrafter"/>
</dbReference>
<evidence type="ECO:0000256" key="5">
    <source>
        <dbReference type="ARBA" id="ARBA00023157"/>
    </source>
</evidence>
<dbReference type="PROSITE" id="PS00427">
    <property type="entry name" value="DISINTEGRIN_1"/>
    <property type="match status" value="2"/>
</dbReference>
<protein>
    <submittedName>
        <fullName evidence="12">Uncharacterized protein</fullName>
    </submittedName>
</protein>
<dbReference type="Pfam" id="PF01562">
    <property type="entry name" value="Pep_M12B_propep"/>
    <property type="match status" value="1"/>
</dbReference>
<dbReference type="EMBL" id="LSYS01003090">
    <property type="protein sequence ID" value="OPJ83878.1"/>
    <property type="molecule type" value="Genomic_DNA"/>
</dbReference>
<dbReference type="PANTHER" id="PTHR11905">
    <property type="entry name" value="ADAM A DISINTEGRIN AND METALLOPROTEASE DOMAIN"/>
    <property type="match status" value="1"/>
</dbReference>
<evidence type="ECO:0000256" key="1">
    <source>
        <dbReference type="ARBA" id="ARBA00004479"/>
    </source>
</evidence>
<keyword evidence="4 8" id="KW-0472">Membrane</keyword>
<dbReference type="SMART" id="SM00608">
    <property type="entry name" value="ACR"/>
    <property type="match status" value="3"/>
</dbReference>
<evidence type="ECO:0000313" key="12">
    <source>
        <dbReference type="EMBL" id="OPJ83878.1"/>
    </source>
</evidence>
<evidence type="ECO:0000256" key="2">
    <source>
        <dbReference type="ARBA" id="ARBA00022692"/>
    </source>
</evidence>
<feature type="disulfide bond" evidence="6">
    <location>
        <begin position="1180"/>
        <end position="1189"/>
    </location>
</feature>
<dbReference type="SUPFAM" id="SSF55486">
    <property type="entry name" value="Metalloproteases ('zincins'), catalytic domain"/>
    <property type="match status" value="3"/>
</dbReference>
<keyword evidence="5 6" id="KW-1015">Disulfide bond</keyword>
<dbReference type="STRING" id="372326.A0A1V4KHH0"/>
<dbReference type="GO" id="GO:0005886">
    <property type="term" value="C:plasma membrane"/>
    <property type="evidence" value="ECO:0007669"/>
    <property type="project" value="TreeGrafter"/>
</dbReference>
<feature type="domain" description="Disintegrin" evidence="10">
    <location>
        <begin position="1598"/>
        <end position="1685"/>
    </location>
</feature>